<feature type="region of interest" description="Disordered" evidence="1">
    <location>
        <begin position="190"/>
        <end position="217"/>
    </location>
</feature>
<comment type="caution">
    <text evidence="2">The sequence shown here is derived from an EMBL/GenBank/DDBJ whole genome shotgun (WGS) entry which is preliminary data.</text>
</comment>
<dbReference type="AlphaFoldDB" id="A0AA39RAI6"/>
<proteinExistence type="predicted"/>
<accession>A0AA39RAI6</accession>
<evidence type="ECO:0000313" key="3">
    <source>
        <dbReference type="Proteomes" id="UP001166286"/>
    </source>
</evidence>
<name>A0AA39RAI6_9LECA</name>
<keyword evidence="3" id="KW-1185">Reference proteome</keyword>
<evidence type="ECO:0000313" key="2">
    <source>
        <dbReference type="EMBL" id="KAK0516443.1"/>
    </source>
</evidence>
<feature type="non-terminal residue" evidence="2">
    <location>
        <position position="1"/>
    </location>
</feature>
<dbReference type="Proteomes" id="UP001166286">
    <property type="component" value="Unassembled WGS sequence"/>
</dbReference>
<evidence type="ECO:0000256" key="1">
    <source>
        <dbReference type="SAM" id="MobiDB-lite"/>
    </source>
</evidence>
<gene>
    <name evidence="2" type="ORF">JMJ35_001046</name>
</gene>
<organism evidence="2 3">
    <name type="scientific">Cladonia borealis</name>
    <dbReference type="NCBI Taxonomy" id="184061"/>
    <lineage>
        <taxon>Eukaryota</taxon>
        <taxon>Fungi</taxon>
        <taxon>Dikarya</taxon>
        <taxon>Ascomycota</taxon>
        <taxon>Pezizomycotina</taxon>
        <taxon>Lecanoromycetes</taxon>
        <taxon>OSLEUM clade</taxon>
        <taxon>Lecanoromycetidae</taxon>
        <taxon>Lecanorales</taxon>
        <taxon>Lecanorineae</taxon>
        <taxon>Cladoniaceae</taxon>
        <taxon>Cladonia</taxon>
    </lineage>
</organism>
<feature type="non-terminal residue" evidence="2">
    <location>
        <position position="217"/>
    </location>
</feature>
<sequence length="217" mass="25516">LCNWHAAEAIKKRLIKEGYLKDVRDDLVDKIWRWIKSPTMVELATNRQGLVDDLRLKDRDYITSYYRPKERQFIKVYTRQYPNLGRKVFKTIAPLITHEAINLILREWNIAKWWYEDYLDGKEGAPKGSYYRKECDLPLQYGLPCACWLFEIVEQDTPIPRSLIHPRWLFEVPELVTGWEMSVDPSISMEEDGYIAMSQDEDSSDGGDTGESDDRDS</sequence>
<reference evidence="2" key="1">
    <citation type="submission" date="2023-03" db="EMBL/GenBank/DDBJ databases">
        <title>Complete genome of Cladonia borealis.</title>
        <authorList>
            <person name="Park H."/>
        </authorList>
    </citation>
    <scope>NUCLEOTIDE SEQUENCE</scope>
    <source>
        <strain evidence="2">ANT050790</strain>
    </source>
</reference>
<protein>
    <submittedName>
        <fullName evidence="2">Uncharacterized protein</fullName>
    </submittedName>
</protein>
<dbReference type="EMBL" id="JAFEKC020000002">
    <property type="protein sequence ID" value="KAK0516443.1"/>
    <property type="molecule type" value="Genomic_DNA"/>
</dbReference>